<dbReference type="KEGG" id="pbj:VN24_25830"/>
<dbReference type="HOGENOM" id="CLU_723283_0_0_9"/>
<feature type="transmembrane region" description="Helical" evidence="1">
    <location>
        <begin position="203"/>
        <end position="224"/>
    </location>
</feature>
<dbReference type="Proteomes" id="UP000032633">
    <property type="component" value="Chromosome"/>
</dbReference>
<evidence type="ECO:0000313" key="2">
    <source>
        <dbReference type="EMBL" id="AJY77355.1"/>
    </source>
</evidence>
<reference evidence="2 3" key="1">
    <citation type="journal article" date="2015" name="J. Biotechnol.">
        <title>Complete genome sequence of Paenibacillus beijingensis 7188(T) (=DSM 24997(T)), a novel rhizobacterium from jujube garden soil.</title>
        <authorList>
            <person name="Kwak Y."/>
            <person name="Shin J.H."/>
        </authorList>
    </citation>
    <scope>NUCLEOTIDE SEQUENCE [LARGE SCALE GENOMIC DNA]</scope>
    <source>
        <strain evidence="2 3">DSM 24997</strain>
    </source>
</reference>
<feature type="transmembrane region" description="Helical" evidence="1">
    <location>
        <begin position="344"/>
        <end position="368"/>
    </location>
</feature>
<keyword evidence="1" id="KW-0472">Membrane</keyword>
<feature type="transmembrane region" description="Helical" evidence="1">
    <location>
        <begin position="285"/>
        <end position="305"/>
    </location>
</feature>
<feature type="transmembrane region" description="Helical" evidence="1">
    <location>
        <begin position="139"/>
        <end position="158"/>
    </location>
</feature>
<feature type="transmembrane region" description="Helical" evidence="1">
    <location>
        <begin position="114"/>
        <end position="132"/>
    </location>
</feature>
<dbReference type="OrthoDB" id="5241899at2"/>
<sequence length="382" mass="42083">MARYLPFVLILLAFSAIFGAIWDIWSHVMGFVETFWTPSHAVIYFSIASTGLLVMFVVIQQSIKIGSFSPKRIPNVRGYALSGTGSLVQLLAGVSDEMYHNLVGFDITMWSPPHVAVVFGSVLALLGVYEMLAGETKRLYRWLGTLLSLALAIITMQLALIEYSITESFSITGRWQPYAGYLSILLSPVLVYCFLLGSKRLQIPAGTLVAGTAFLLQMVIYLWWNTTPAGYRFPLVLVISGLLFDIVYTASKRLVWRDYGAAIGAVLGMVITQEIQNPLVIRWDSVSYAVLASVALCLLFTNFAIRKTSLKGYHAAGIALIWMMIPAFAQAHGEDEAANLAPDLHPLVVLGEFLIIFFVGYAIANLLANINLEKPSELELKG</sequence>
<accession>A0A0D5NQA4</accession>
<feature type="transmembrane region" description="Helical" evidence="1">
    <location>
        <begin position="75"/>
        <end position="94"/>
    </location>
</feature>
<name>A0A0D5NQA4_9BACL</name>
<protein>
    <submittedName>
        <fullName evidence="2">Uncharacterized protein</fullName>
    </submittedName>
</protein>
<keyword evidence="3" id="KW-1185">Reference proteome</keyword>
<feature type="transmembrane region" description="Helical" evidence="1">
    <location>
        <begin position="312"/>
        <end position="332"/>
    </location>
</feature>
<gene>
    <name evidence="2" type="ORF">VN24_25830</name>
</gene>
<feature type="transmembrane region" description="Helical" evidence="1">
    <location>
        <begin position="255"/>
        <end position="273"/>
    </location>
</feature>
<reference evidence="3" key="2">
    <citation type="submission" date="2015-03" db="EMBL/GenBank/DDBJ databases">
        <title>Genome sequence of Paenibacillus beijingensis strain DSM 24997T.</title>
        <authorList>
            <person name="Kwak Y."/>
            <person name="Shin J.-H."/>
        </authorList>
    </citation>
    <scope>NUCLEOTIDE SEQUENCE [LARGE SCALE GENOMIC DNA]</scope>
    <source>
        <strain evidence="3">DSM 24997</strain>
    </source>
</reference>
<keyword evidence="1" id="KW-1133">Transmembrane helix</keyword>
<evidence type="ECO:0000313" key="3">
    <source>
        <dbReference type="Proteomes" id="UP000032633"/>
    </source>
</evidence>
<organism evidence="2 3">
    <name type="scientific">Paenibacillus beijingensis</name>
    <dbReference type="NCBI Taxonomy" id="1126833"/>
    <lineage>
        <taxon>Bacteria</taxon>
        <taxon>Bacillati</taxon>
        <taxon>Bacillota</taxon>
        <taxon>Bacilli</taxon>
        <taxon>Bacillales</taxon>
        <taxon>Paenibacillaceae</taxon>
        <taxon>Paenibacillus</taxon>
    </lineage>
</organism>
<dbReference type="EMBL" id="CP011058">
    <property type="protein sequence ID" value="AJY77355.1"/>
    <property type="molecule type" value="Genomic_DNA"/>
</dbReference>
<feature type="transmembrane region" description="Helical" evidence="1">
    <location>
        <begin position="43"/>
        <end position="63"/>
    </location>
</feature>
<keyword evidence="1" id="KW-0812">Transmembrane</keyword>
<feature type="transmembrane region" description="Helical" evidence="1">
    <location>
        <begin position="230"/>
        <end position="248"/>
    </location>
</feature>
<proteinExistence type="predicted"/>
<evidence type="ECO:0000256" key="1">
    <source>
        <dbReference type="SAM" id="Phobius"/>
    </source>
</evidence>
<feature type="transmembrane region" description="Helical" evidence="1">
    <location>
        <begin position="178"/>
        <end position="196"/>
    </location>
</feature>
<dbReference type="RefSeq" id="WP_045672780.1">
    <property type="nucleotide sequence ID" value="NZ_CP011058.1"/>
</dbReference>
<dbReference type="PATRIC" id="fig|1126833.4.peg.5682"/>
<dbReference type="AlphaFoldDB" id="A0A0D5NQA4"/>